<feature type="chain" id="PRO_5031013187" evidence="1">
    <location>
        <begin position="30"/>
        <end position="158"/>
    </location>
</feature>
<dbReference type="RefSeq" id="WP_171419810.1">
    <property type="nucleotide sequence ID" value="NZ_JABFJW010000263.1"/>
</dbReference>
<accession>A0A7Y4NFW4</accession>
<comment type="caution">
    <text evidence="2">The sequence shown here is derived from an EMBL/GenBank/DDBJ whole genome shotgun (WGS) entry which is preliminary data.</text>
</comment>
<evidence type="ECO:0000256" key="1">
    <source>
        <dbReference type="SAM" id="SignalP"/>
    </source>
</evidence>
<gene>
    <name evidence="2" type="ORF">HNS30_27560</name>
</gene>
<sequence length="158" mass="17809">MRSDTQRRKLRRQAGTVLLFGLAASLAHAAPPRWSVPRDARIEHLEAGMQKGFEDNYMKEHCGDFTLTAEETLTYLRSATTITEQEVHDRVDWLPCVVRGTLVSGKGTQRKEVPFEISATLAAHVFEPGKPLAYLFCEGACEAKMNAIIEKHLRQEQK</sequence>
<proteinExistence type="predicted"/>
<evidence type="ECO:0000313" key="3">
    <source>
        <dbReference type="Proteomes" id="UP000528460"/>
    </source>
</evidence>
<dbReference type="Proteomes" id="UP000528460">
    <property type="component" value="Unassembled WGS sequence"/>
</dbReference>
<protein>
    <submittedName>
        <fullName evidence="2">Uncharacterized protein</fullName>
    </submittedName>
</protein>
<name>A0A7Y4NFW4_9BACT</name>
<evidence type="ECO:0000313" key="2">
    <source>
        <dbReference type="EMBL" id="NOK12807.1"/>
    </source>
</evidence>
<reference evidence="2 3" key="1">
    <citation type="submission" date="2020-05" db="EMBL/GenBank/DDBJ databases">
        <authorList>
            <person name="Whitworth D."/>
        </authorList>
    </citation>
    <scope>NUCLEOTIDE SEQUENCE [LARGE SCALE GENOMIC DNA]</scope>
    <source>
        <strain evidence="2 3">CA046A</strain>
    </source>
</reference>
<dbReference type="AlphaFoldDB" id="A0A7Y4NFW4"/>
<organism evidence="2 3">
    <name type="scientific">Corallococcus exercitus</name>
    <dbReference type="NCBI Taxonomy" id="2316736"/>
    <lineage>
        <taxon>Bacteria</taxon>
        <taxon>Pseudomonadati</taxon>
        <taxon>Myxococcota</taxon>
        <taxon>Myxococcia</taxon>
        <taxon>Myxococcales</taxon>
        <taxon>Cystobacterineae</taxon>
        <taxon>Myxococcaceae</taxon>
        <taxon>Corallococcus</taxon>
    </lineage>
</organism>
<dbReference type="EMBL" id="JABFJW010000263">
    <property type="protein sequence ID" value="NOK12807.1"/>
    <property type="molecule type" value="Genomic_DNA"/>
</dbReference>
<keyword evidence="1" id="KW-0732">Signal</keyword>
<feature type="signal peptide" evidence="1">
    <location>
        <begin position="1"/>
        <end position="29"/>
    </location>
</feature>